<comment type="caution">
    <text evidence="2">The sequence shown here is derived from an EMBL/GenBank/DDBJ whole genome shotgun (WGS) entry which is preliminary data.</text>
</comment>
<evidence type="ECO:0000313" key="3">
    <source>
        <dbReference type="Proteomes" id="UP000260823"/>
    </source>
</evidence>
<dbReference type="SUPFAM" id="SSF53448">
    <property type="entry name" value="Nucleotide-diphospho-sugar transferases"/>
    <property type="match status" value="1"/>
</dbReference>
<proteinExistence type="predicted"/>
<dbReference type="InterPro" id="IPR029044">
    <property type="entry name" value="Nucleotide-diphossugar_trans"/>
</dbReference>
<organism evidence="2 3">
    <name type="scientific">Mucilaginibacter terrenus</name>
    <dbReference type="NCBI Taxonomy" id="2482727"/>
    <lineage>
        <taxon>Bacteria</taxon>
        <taxon>Pseudomonadati</taxon>
        <taxon>Bacteroidota</taxon>
        <taxon>Sphingobacteriia</taxon>
        <taxon>Sphingobacteriales</taxon>
        <taxon>Sphingobacteriaceae</taxon>
        <taxon>Mucilaginibacter</taxon>
    </lineage>
</organism>
<dbReference type="InterPro" id="IPR001173">
    <property type="entry name" value="Glyco_trans_2-like"/>
</dbReference>
<dbReference type="PANTHER" id="PTHR43685:SF2">
    <property type="entry name" value="GLYCOSYLTRANSFERASE 2-LIKE DOMAIN-CONTAINING PROTEIN"/>
    <property type="match status" value="1"/>
</dbReference>
<protein>
    <submittedName>
        <fullName evidence="2">Glycosyltransferase family 2 protein</fullName>
    </submittedName>
</protein>
<dbReference type="OrthoDB" id="9801954at2"/>
<dbReference type="Pfam" id="PF00535">
    <property type="entry name" value="Glycos_transf_2"/>
    <property type="match status" value="1"/>
</dbReference>
<dbReference type="InterPro" id="IPR050834">
    <property type="entry name" value="Glycosyltransf_2"/>
</dbReference>
<evidence type="ECO:0000259" key="1">
    <source>
        <dbReference type="Pfam" id="PF00535"/>
    </source>
</evidence>
<dbReference type="AlphaFoldDB" id="A0A3E2NMV7"/>
<gene>
    <name evidence="2" type="ORF">DYU05_16575</name>
</gene>
<dbReference type="PANTHER" id="PTHR43685">
    <property type="entry name" value="GLYCOSYLTRANSFERASE"/>
    <property type="match status" value="1"/>
</dbReference>
<dbReference type="Gene3D" id="3.90.550.10">
    <property type="entry name" value="Spore Coat Polysaccharide Biosynthesis Protein SpsA, Chain A"/>
    <property type="match status" value="1"/>
</dbReference>
<dbReference type="CDD" id="cd00761">
    <property type="entry name" value="Glyco_tranf_GTA_type"/>
    <property type="match status" value="1"/>
</dbReference>
<accession>A0A3E2NMV7</accession>
<keyword evidence="3" id="KW-1185">Reference proteome</keyword>
<dbReference type="GO" id="GO:0044010">
    <property type="term" value="P:single-species biofilm formation"/>
    <property type="evidence" value="ECO:0007669"/>
    <property type="project" value="TreeGrafter"/>
</dbReference>
<dbReference type="EMBL" id="QWDE01000003">
    <property type="protein sequence ID" value="RFZ82230.1"/>
    <property type="molecule type" value="Genomic_DNA"/>
</dbReference>
<dbReference type="Proteomes" id="UP000260823">
    <property type="component" value="Unassembled WGS sequence"/>
</dbReference>
<feature type="domain" description="Glycosyltransferase 2-like" evidence="1">
    <location>
        <begin position="27"/>
        <end position="155"/>
    </location>
</feature>
<evidence type="ECO:0000313" key="2">
    <source>
        <dbReference type="EMBL" id="RFZ82230.1"/>
    </source>
</evidence>
<sequence>MRTLAINTLNKRSSAGTKQEQLVSNISFFIPAFNCAATIAESVGSIMETNFAKGDELIIVNDCATDNTAEVLLALQEKYPAIQVYEHKRNKGGAAARNTAVENSANNLLFCLDADNILAPDSIAALKQYLAETGADVASFQYQHFFLNDINKPEYVWSLPEGVFDINGYLAGENTPGQHGNYLFTKESWIKAWGYAEGTGALDTWTFGARQAICGAKAVVLKDSFYYHRLDYENSYWMRDAEANLWSVSVKATYGLTPFFDRIDEDFLKYMLGKGRYTWFHTRSKKPLKLVDKDEKAAFYKKLHKKIVKRIYPKPTLLHRGINKIKRTLKK</sequence>
<dbReference type="GO" id="GO:0016740">
    <property type="term" value="F:transferase activity"/>
    <property type="evidence" value="ECO:0007669"/>
    <property type="project" value="UniProtKB-KW"/>
</dbReference>
<reference evidence="2 3" key="1">
    <citation type="submission" date="2018-08" db="EMBL/GenBank/DDBJ databases">
        <title>Mucilaginibacter terrae sp. nov., isolated from manganese diggings.</title>
        <authorList>
            <person name="Huang Y."/>
            <person name="Zhou Z."/>
        </authorList>
    </citation>
    <scope>NUCLEOTIDE SEQUENCE [LARGE SCALE GENOMIC DNA]</scope>
    <source>
        <strain evidence="2 3">ZH6</strain>
    </source>
</reference>
<keyword evidence="2" id="KW-0808">Transferase</keyword>
<name>A0A3E2NMV7_9SPHI</name>